<gene>
    <name evidence="2" type="ORF">KUTeg_002341</name>
</gene>
<evidence type="ECO:0000313" key="2">
    <source>
        <dbReference type="EMBL" id="KAJ8320754.1"/>
    </source>
</evidence>
<accession>A0ABQ9FU27</accession>
<keyword evidence="3" id="KW-1185">Reference proteome</keyword>
<dbReference type="EMBL" id="JARBDR010000141">
    <property type="protein sequence ID" value="KAJ8320754.1"/>
    <property type="molecule type" value="Genomic_DNA"/>
</dbReference>
<proteinExistence type="predicted"/>
<feature type="signal peptide" evidence="1">
    <location>
        <begin position="1"/>
        <end position="24"/>
    </location>
</feature>
<feature type="chain" id="PRO_5046930663" evidence="1">
    <location>
        <begin position="25"/>
        <end position="512"/>
    </location>
</feature>
<organism evidence="2 3">
    <name type="scientific">Tegillarca granosa</name>
    <name type="common">Malaysian cockle</name>
    <name type="synonym">Anadara granosa</name>
    <dbReference type="NCBI Taxonomy" id="220873"/>
    <lineage>
        <taxon>Eukaryota</taxon>
        <taxon>Metazoa</taxon>
        <taxon>Spiralia</taxon>
        <taxon>Lophotrochozoa</taxon>
        <taxon>Mollusca</taxon>
        <taxon>Bivalvia</taxon>
        <taxon>Autobranchia</taxon>
        <taxon>Pteriomorphia</taxon>
        <taxon>Arcoida</taxon>
        <taxon>Arcoidea</taxon>
        <taxon>Arcidae</taxon>
        <taxon>Tegillarca</taxon>
    </lineage>
</organism>
<comment type="caution">
    <text evidence="2">The sequence shown here is derived from an EMBL/GenBank/DDBJ whole genome shotgun (WGS) entry which is preliminary data.</text>
</comment>
<evidence type="ECO:0000256" key="1">
    <source>
        <dbReference type="SAM" id="SignalP"/>
    </source>
</evidence>
<reference evidence="2 3" key="1">
    <citation type="submission" date="2022-12" db="EMBL/GenBank/DDBJ databases">
        <title>Chromosome-level genome of Tegillarca granosa.</title>
        <authorList>
            <person name="Kim J."/>
        </authorList>
    </citation>
    <scope>NUCLEOTIDE SEQUENCE [LARGE SCALE GENOMIC DNA]</scope>
    <source>
        <strain evidence="2">Teg-2019</strain>
        <tissue evidence="2">Adductor muscle</tissue>
    </source>
</reference>
<protein>
    <submittedName>
        <fullName evidence="2">Uncharacterized protein</fullName>
    </submittedName>
</protein>
<name>A0ABQ9FU27_TEGGR</name>
<evidence type="ECO:0000313" key="3">
    <source>
        <dbReference type="Proteomes" id="UP001217089"/>
    </source>
</evidence>
<dbReference type="Proteomes" id="UP001217089">
    <property type="component" value="Unassembled WGS sequence"/>
</dbReference>
<sequence length="512" mass="57045">MTSGMLSVFCTICMILAQYGSSHGKCTDGWNKVLVTSSSGSVLFGQKANLIEAVKHGAEVRFYVDAWGGEGYLSSTQNAFFKNGEVCAQALMHVSKSGWNGFHSNVYWWFVIICTTGNVHMSRWYVGAHTKVSETQTTVQITWFVRLFGNCELGDFKPLLCSEKNGSATCGNKNALADAVDNGADVRVLNHFNSQSGYMTPFSNIDINSNVVAGQYLWHVSQTHSGNHIDFQSDAYWWFTMWSTGGTRDMSRWSVGSHQDRGHTSDKVALEWFADTCWTLAYKHDRNGANIKGSKDYLKSAILNGHRVKVIRNRYSIEADNVQIKNGEVSAQLLGHVSKASIQKFQDNAYWFWQHVSTTGDVNTVRYNVGSKTNRGNDDSKTEVSWFIDTRPWTHVLSTSSSGTATFGNKSKLIDAIKAGSMLRFVIHLGGEKLVLQADNMALNNGGTELAAQTIRTISYTNDKIRKFQSNPYWYFSIVTTQGDVKTSKWTVGDHENRGGDSKKAAIDWFVN</sequence>
<keyword evidence="1" id="KW-0732">Signal</keyword>